<keyword evidence="2" id="KW-1185">Reference proteome</keyword>
<name>A0A369ALU8_9FIRM</name>
<evidence type="ECO:0008006" key="3">
    <source>
        <dbReference type="Google" id="ProtNLM"/>
    </source>
</evidence>
<accession>A0A369ALU8</accession>
<gene>
    <name evidence="1" type="ORF">DFR58_13018</name>
</gene>
<organism evidence="1 2">
    <name type="scientific">Anaerobacterium chartisolvens</name>
    <dbReference type="NCBI Taxonomy" id="1297424"/>
    <lineage>
        <taxon>Bacteria</taxon>
        <taxon>Bacillati</taxon>
        <taxon>Bacillota</taxon>
        <taxon>Clostridia</taxon>
        <taxon>Eubacteriales</taxon>
        <taxon>Oscillospiraceae</taxon>
        <taxon>Anaerobacterium</taxon>
    </lineage>
</organism>
<dbReference type="OrthoDB" id="2581333at2"/>
<dbReference type="SUPFAM" id="SSF53271">
    <property type="entry name" value="PRTase-like"/>
    <property type="match status" value="1"/>
</dbReference>
<sequence length="283" mass="31850">MSNANERLAAWLFETNAVRVCPENRPFWYTSGTIGPYYINTHFLYGSEEKANVLLSLIDASKGEVYSCPSKVLEATLGNYASDAVYKGLIDEMCRFIKENIDLNEVDYISGGERRDWFFSLIIAELLEKPHITIYKDLTSVICRGGESKKACGLSGKKVLHIADLITEASSYERAWIPAISNAGGEMKWSVVVVDRKQGGEAVLSGHGVKSFAMVGIDRPLFEKVIAMGLINIEQYNMIIEYIADPAGFVDEFFRQHPEFLENALNSDSKTRERAMLYMQKRK</sequence>
<protein>
    <recommendedName>
        <fullName evidence="3">Orotate phosphoribosyltransferase</fullName>
    </recommendedName>
</protein>
<comment type="caution">
    <text evidence="1">The sequence shown here is derived from an EMBL/GenBank/DDBJ whole genome shotgun (WGS) entry which is preliminary data.</text>
</comment>
<reference evidence="1 2" key="1">
    <citation type="submission" date="2018-07" db="EMBL/GenBank/DDBJ databases">
        <title>Genomic Encyclopedia of Type Strains, Phase IV (KMG-IV): sequencing the most valuable type-strain genomes for metagenomic binning, comparative biology and taxonomic classification.</title>
        <authorList>
            <person name="Goeker M."/>
        </authorList>
    </citation>
    <scope>NUCLEOTIDE SEQUENCE [LARGE SCALE GENOMIC DNA]</scope>
    <source>
        <strain evidence="1 2">DSM 27016</strain>
    </source>
</reference>
<evidence type="ECO:0000313" key="2">
    <source>
        <dbReference type="Proteomes" id="UP000253034"/>
    </source>
</evidence>
<dbReference type="EMBL" id="QPJT01000030">
    <property type="protein sequence ID" value="RCX10352.1"/>
    <property type="molecule type" value="Genomic_DNA"/>
</dbReference>
<dbReference type="RefSeq" id="WP_114299539.1">
    <property type="nucleotide sequence ID" value="NZ_QPJT01000030.1"/>
</dbReference>
<dbReference type="InterPro" id="IPR029057">
    <property type="entry name" value="PRTase-like"/>
</dbReference>
<dbReference type="AlphaFoldDB" id="A0A369ALU8"/>
<evidence type="ECO:0000313" key="1">
    <source>
        <dbReference type="EMBL" id="RCX10352.1"/>
    </source>
</evidence>
<dbReference type="Gene3D" id="3.40.50.2020">
    <property type="match status" value="1"/>
</dbReference>
<dbReference type="Proteomes" id="UP000253034">
    <property type="component" value="Unassembled WGS sequence"/>
</dbReference>
<proteinExistence type="predicted"/>